<keyword evidence="3 5" id="KW-1133">Transmembrane helix</keyword>
<dbReference type="EMBL" id="MLQQ01000010">
    <property type="protein sequence ID" value="OIJ14133.1"/>
    <property type="molecule type" value="Genomic_DNA"/>
</dbReference>
<evidence type="ECO:0000256" key="1">
    <source>
        <dbReference type="ARBA" id="ARBA00004141"/>
    </source>
</evidence>
<gene>
    <name evidence="6" type="ORF">BKP35_08015</name>
</gene>
<evidence type="ECO:0000313" key="6">
    <source>
        <dbReference type="EMBL" id="OIJ14133.1"/>
    </source>
</evidence>
<organism evidence="6 7">
    <name type="scientific">Anaerobacillus arseniciselenatis</name>
    <dbReference type="NCBI Taxonomy" id="85682"/>
    <lineage>
        <taxon>Bacteria</taxon>
        <taxon>Bacillati</taxon>
        <taxon>Bacillota</taxon>
        <taxon>Bacilli</taxon>
        <taxon>Bacillales</taxon>
        <taxon>Bacillaceae</taxon>
        <taxon>Anaerobacillus</taxon>
    </lineage>
</organism>
<evidence type="ECO:0000256" key="3">
    <source>
        <dbReference type="ARBA" id="ARBA00022989"/>
    </source>
</evidence>
<evidence type="ECO:0000256" key="2">
    <source>
        <dbReference type="ARBA" id="ARBA00022692"/>
    </source>
</evidence>
<dbReference type="AlphaFoldDB" id="A0A1S2LPT5"/>
<dbReference type="Pfam" id="PF09685">
    <property type="entry name" value="MamF_MmsF"/>
    <property type="match status" value="1"/>
</dbReference>
<name>A0A1S2LPT5_9BACI</name>
<evidence type="ECO:0000313" key="7">
    <source>
        <dbReference type="Proteomes" id="UP000180098"/>
    </source>
</evidence>
<dbReference type="Proteomes" id="UP000180098">
    <property type="component" value="Unassembled WGS sequence"/>
</dbReference>
<feature type="transmembrane region" description="Helical" evidence="5">
    <location>
        <begin position="12"/>
        <end position="33"/>
    </location>
</feature>
<accession>A0A1S2LPT5</accession>
<keyword evidence="7" id="KW-1185">Reference proteome</keyword>
<feature type="transmembrane region" description="Helical" evidence="5">
    <location>
        <begin position="58"/>
        <end position="91"/>
    </location>
</feature>
<comment type="subcellular location">
    <subcellularLocation>
        <location evidence="1">Membrane</location>
        <topology evidence="1">Multi-pass membrane protein</topology>
    </subcellularLocation>
</comment>
<keyword evidence="2 5" id="KW-0812">Transmembrane</keyword>
<evidence type="ECO:0000256" key="4">
    <source>
        <dbReference type="ARBA" id="ARBA00023136"/>
    </source>
</evidence>
<evidence type="ECO:0008006" key="8">
    <source>
        <dbReference type="Google" id="ProtNLM"/>
    </source>
</evidence>
<sequence>MKMEERDYRMLAMLIYLISFFTAFIGPLLIWLLKKDDSDFIDHHGREYFNFLISITVYFIISGILVLLVIGIFLLIALSIAAFIFTIIAAVKAYDGEYYRFPFIFRIL</sequence>
<dbReference type="InterPro" id="IPR019109">
    <property type="entry name" value="MamF_MmsF"/>
</dbReference>
<proteinExistence type="predicted"/>
<comment type="caution">
    <text evidence="6">The sequence shown here is derived from an EMBL/GenBank/DDBJ whole genome shotgun (WGS) entry which is preliminary data.</text>
</comment>
<reference evidence="6 7" key="1">
    <citation type="submission" date="2016-10" db="EMBL/GenBank/DDBJ databases">
        <title>Draft genome sequences of four alkaliphilic bacteria belonging to the Anaerobacillus genus.</title>
        <authorList>
            <person name="Bassil N.M."/>
            <person name="Lloyd J.R."/>
        </authorList>
    </citation>
    <scope>NUCLEOTIDE SEQUENCE [LARGE SCALE GENOMIC DNA]</scope>
    <source>
        <strain evidence="6 7">DSM 15340</strain>
    </source>
</reference>
<protein>
    <recommendedName>
        <fullName evidence="8">DUF4870 domain-containing protein</fullName>
    </recommendedName>
</protein>
<evidence type="ECO:0000256" key="5">
    <source>
        <dbReference type="SAM" id="Phobius"/>
    </source>
</evidence>
<keyword evidence="4 5" id="KW-0472">Membrane</keyword>